<name>A0ABV8MQ52_9NEIS</name>
<dbReference type="Pfam" id="PF14685">
    <property type="entry name" value="PDZ_Tricorn"/>
    <property type="match status" value="1"/>
</dbReference>
<keyword evidence="11" id="KW-1185">Reference proteome</keyword>
<feature type="chain" id="PRO_5045770290" description="Tricorn protease homolog" evidence="8">
    <location>
        <begin position="18"/>
        <end position="1026"/>
    </location>
</feature>
<evidence type="ECO:0000256" key="7">
    <source>
        <dbReference type="PIRNR" id="PIRNR036421"/>
    </source>
</evidence>
<dbReference type="SUPFAM" id="SSF52096">
    <property type="entry name" value="ClpP/crotonase"/>
    <property type="match status" value="1"/>
</dbReference>
<dbReference type="RefSeq" id="WP_378162217.1">
    <property type="nucleotide sequence ID" value="NZ_JBHSBU010000001.1"/>
</dbReference>
<dbReference type="Proteomes" id="UP001595791">
    <property type="component" value="Unassembled WGS sequence"/>
</dbReference>
<dbReference type="InterPro" id="IPR011042">
    <property type="entry name" value="6-blade_b-propeller_TolB-like"/>
</dbReference>
<comment type="caution">
    <text evidence="10">The sequence shown here is derived from an EMBL/GenBank/DDBJ whole genome shotgun (WGS) entry which is preliminary data.</text>
</comment>
<evidence type="ECO:0000256" key="6">
    <source>
        <dbReference type="ARBA" id="ARBA00022825"/>
    </source>
</evidence>
<gene>
    <name evidence="10" type="ORF">ACFOW7_06325</name>
</gene>
<dbReference type="SUPFAM" id="SSF50156">
    <property type="entry name" value="PDZ domain-like"/>
    <property type="match status" value="1"/>
</dbReference>
<accession>A0ABV8MQ52</accession>
<evidence type="ECO:0000256" key="3">
    <source>
        <dbReference type="ARBA" id="ARBA00022490"/>
    </source>
</evidence>
<dbReference type="Pfam" id="PF26549">
    <property type="entry name" value="Tricorn_N"/>
    <property type="match status" value="1"/>
</dbReference>
<evidence type="ECO:0000313" key="11">
    <source>
        <dbReference type="Proteomes" id="UP001595791"/>
    </source>
</evidence>
<dbReference type="Gene3D" id="2.120.10.30">
    <property type="entry name" value="TolB, C-terminal domain"/>
    <property type="match status" value="2"/>
</dbReference>
<dbReference type="EMBL" id="JBHSBU010000001">
    <property type="protein sequence ID" value="MFC4158971.1"/>
    <property type="molecule type" value="Genomic_DNA"/>
</dbReference>
<dbReference type="InterPro" id="IPR036034">
    <property type="entry name" value="PDZ_sf"/>
</dbReference>
<evidence type="ECO:0000256" key="5">
    <source>
        <dbReference type="ARBA" id="ARBA00022801"/>
    </source>
</evidence>
<keyword evidence="8" id="KW-0732">Signal</keyword>
<dbReference type="Gene3D" id="2.30.42.10">
    <property type="match status" value="1"/>
</dbReference>
<dbReference type="SMART" id="SM00245">
    <property type="entry name" value="TSPc"/>
    <property type="match status" value="1"/>
</dbReference>
<comment type="function">
    <text evidence="7">Degrades oligopeptides.</text>
</comment>
<dbReference type="Gene3D" id="3.90.226.10">
    <property type="entry name" value="2-enoyl-CoA Hydratase, Chain A, domain 1"/>
    <property type="match status" value="1"/>
</dbReference>
<organism evidence="10 11">
    <name type="scientific">Chitinimonas lacunae</name>
    <dbReference type="NCBI Taxonomy" id="1963018"/>
    <lineage>
        <taxon>Bacteria</taxon>
        <taxon>Pseudomonadati</taxon>
        <taxon>Pseudomonadota</taxon>
        <taxon>Betaproteobacteria</taxon>
        <taxon>Neisseriales</taxon>
        <taxon>Chitinibacteraceae</taxon>
        <taxon>Chitinimonas</taxon>
    </lineage>
</organism>
<proteinExistence type="inferred from homology"/>
<feature type="signal peptide" evidence="8">
    <location>
        <begin position="1"/>
        <end position="17"/>
    </location>
</feature>
<feature type="domain" description="Tail specific protease" evidence="9">
    <location>
        <begin position="802"/>
        <end position="1002"/>
    </location>
</feature>
<dbReference type="InterPro" id="IPR012393">
    <property type="entry name" value="Tricorn_protease"/>
</dbReference>
<comment type="similarity">
    <text evidence="2 7">Belongs to the peptidase S41B family.</text>
</comment>
<evidence type="ECO:0000256" key="2">
    <source>
        <dbReference type="ARBA" id="ARBA00008524"/>
    </source>
</evidence>
<dbReference type="Pfam" id="PF03572">
    <property type="entry name" value="Peptidase_S41"/>
    <property type="match status" value="1"/>
</dbReference>
<dbReference type="PIRSF" id="PIRSF036421">
    <property type="entry name" value="Tricorn_protease"/>
    <property type="match status" value="1"/>
</dbReference>
<comment type="subcellular location">
    <subcellularLocation>
        <location evidence="1 7">Cytoplasm</location>
    </subcellularLocation>
</comment>
<dbReference type="CDD" id="cd07562">
    <property type="entry name" value="Peptidase_S41_TRI"/>
    <property type="match status" value="1"/>
</dbReference>
<dbReference type="InterPro" id="IPR005151">
    <property type="entry name" value="Tail-specific_protease"/>
</dbReference>
<keyword evidence="4 7" id="KW-0645">Protease</keyword>
<dbReference type="InterPro" id="IPR029414">
    <property type="entry name" value="Tricorn_PDZ"/>
</dbReference>
<evidence type="ECO:0000259" key="9">
    <source>
        <dbReference type="SMART" id="SM00245"/>
    </source>
</evidence>
<evidence type="ECO:0000256" key="1">
    <source>
        <dbReference type="ARBA" id="ARBA00004496"/>
    </source>
</evidence>
<keyword evidence="5 7" id="KW-0378">Hydrolase</keyword>
<evidence type="ECO:0000313" key="10">
    <source>
        <dbReference type="EMBL" id="MFC4158971.1"/>
    </source>
</evidence>
<reference evidence="11" key="1">
    <citation type="journal article" date="2019" name="Int. J. Syst. Evol. Microbiol.">
        <title>The Global Catalogue of Microorganisms (GCM) 10K type strain sequencing project: providing services to taxonomists for standard genome sequencing and annotation.</title>
        <authorList>
            <consortium name="The Broad Institute Genomics Platform"/>
            <consortium name="The Broad Institute Genome Sequencing Center for Infectious Disease"/>
            <person name="Wu L."/>
            <person name="Ma J."/>
        </authorList>
    </citation>
    <scope>NUCLEOTIDE SEQUENCE [LARGE SCALE GENOMIC DNA]</scope>
    <source>
        <strain evidence="11">LMG 29894</strain>
    </source>
</reference>
<dbReference type="InterPro" id="IPR011659">
    <property type="entry name" value="WD40"/>
</dbReference>
<evidence type="ECO:0000256" key="4">
    <source>
        <dbReference type="ARBA" id="ARBA00022670"/>
    </source>
</evidence>
<dbReference type="PANTHER" id="PTHR43253:SF1">
    <property type="entry name" value="TRICORN PROTEASE HOMOLOG 2-RELATED"/>
    <property type="match status" value="1"/>
</dbReference>
<dbReference type="Gene3D" id="2.120.10.60">
    <property type="entry name" value="Tricorn protease N-terminal domain"/>
    <property type="match status" value="1"/>
</dbReference>
<dbReference type="Gene3D" id="3.30.750.44">
    <property type="match status" value="1"/>
</dbReference>
<keyword evidence="3 7" id="KW-0963">Cytoplasm</keyword>
<dbReference type="InterPro" id="IPR029045">
    <property type="entry name" value="ClpP/crotonase-like_dom_sf"/>
</dbReference>
<keyword evidence="6 7" id="KW-0720">Serine protease</keyword>
<dbReference type="SUPFAM" id="SSF69304">
    <property type="entry name" value="Tricorn protease N-terminal domain"/>
    <property type="match status" value="2"/>
</dbReference>
<dbReference type="Pfam" id="PF07676">
    <property type="entry name" value="PD40"/>
    <property type="match status" value="3"/>
</dbReference>
<evidence type="ECO:0000256" key="8">
    <source>
        <dbReference type="SAM" id="SignalP"/>
    </source>
</evidence>
<sequence>MPLRSALLAALSISALADGLPTLTEPALSPDGSTIAFVSGGDIWTVPASGGEARLLVAHPATESRPQWSPDGRRLMFASTRSGNGDLYLLDLQDNRTTRLTFDDRLEQPGGWSRDGQWFYFASPARNIQRMNDIWRVNVAGGMPQWVTGERYVDQSYPAISPDGDSLAVAARGFDQWWRRGGSHIDQSELWLRERGQYRRLSEPGARDTWPMWDAKGQRLYFVSNRGGQENLWRRSRQGKAEKLTDFRQGRVLWPSIAWDGQSILFERDFRLWRFDIVSRRAQPIEVKLTGSATGPGQEKLAVADQAEELALSPDGRQLAFIARGEIWLAPLEGGSARNLSRTPAAEHQISWAPDGNSLVYVSERDGPGRLYRFDLTSNRETRLTQHGQGDAMPRFSPDGRQLAFMRDGEELRLLDLQTGTETSRWRGLVGRPPVWNDGALTWSPDGRWLAVAAIGERLYRTVQLVPADQGAAVPVSRYASPAMGKRVWYKPDDQGNGNPLLLFTPDGGTLLMRLFPHSDQGQVGAVDLAAPRPVFAGETAAKAGPWQLDRALERNRLLPIGLDVQYFALRPDGRQLAVVATVAGRQNLWLHSLDPTVRDNPTRQLTHSAGSKQFPQFSADGQTVYFLQEGRIQAVGIDGKAKTLQFDAQIEVDFEADKRQLFAQTLQLLREHFYDGQRKEWEVLATRFTPYAHGARTRDELRRTILLLLGELNVSHTGISAPKRDTITETGRLAVNLTSRGGKLLVTGVVPNGPLDLAGGRIGDLLSAIDGQPVDAQTNPDSLLNGKIGLKITLTLQNGEDGTREVTVKPINYADEATLRYREWVEVNRAYVDRHSGGRVGYVHLINMSDEALRQFLLDLDADNQKRDGVVIDVRNNFGGYVDSHVLDVLSRKSHFKVVPRGLPQLPGRAGVGSPALEKLTVLVTNKITLSDGEVFTEGYRSQKLGPIIGEPGAGWVIFTSGRQLVDGSMLRLPFGNVIATRTGEPLEGVSRGVDLPVDLPIGLYGRDTQLDLAIRILLDKTPRK</sequence>
<dbReference type="PANTHER" id="PTHR43253">
    <property type="entry name" value="TRICORN PROTEASE HOMOLOG 2-RELATED"/>
    <property type="match status" value="1"/>
</dbReference>
<dbReference type="EC" id="3.4.21.-" evidence="7"/>
<protein>
    <recommendedName>
        <fullName evidence="7">Tricorn protease homolog</fullName>
        <ecNumber evidence="7">3.4.21.-</ecNumber>
    </recommendedName>
</protein>